<feature type="region of interest" description="Disordered" evidence="1">
    <location>
        <begin position="80"/>
        <end position="376"/>
    </location>
</feature>
<feature type="compositionally biased region" description="Low complexity" evidence="1">
    <location>
        <begin position="170"/>
        <end position="192"/>
    </location>
</feature>
<dbReference type="AlphaFoldDB" id="A0A7S1XNB8"/>
<protein>
    <submittedName>
        <fullName evidence="2">Uncharacterized protein</fullName>
    </submittedName>
</protein>
<organism evidence="2">
    <name type="scientific">Phaeomonas parva</name>
    <dbReference type="NCBI Taxonomy" id="124430"/>
    <lineage>
        <taxon>Eukaryota</taxon>
        <taxon>Sar</taxon>
        <taxon>Stramenopiles</taxon>
        <taxon>Ochrophyta</taxon>
        <taxon>Pinguiophyceae</taxon>
        <taxon>Pinguiochrysidales</taxon>
        <taxon>Pinguiochrysidaceae</taxon>
        <taxon>Phaeomonas</taxon>
    </lineage>
</organism>
<feature type="compositionally biased region" description="Low complexity" evidence="1">
    <location>
        <begin position="92"/>
        <end position="108"/>
    </location>
</feature>
<dbReference type="EMBL" id="HBGJ01014013">
    <property type="protein sequence ID" value="CAD9250573.1"/>
    <property type="molecule type" value="Transcribed_RNA"/>
</dbReference>
<sequence>MFRNTSKSETNMREVLKTVELLGTKSGKHSPEQIKQARRLSSLYGVSATAASKVSHAARRSRNEGQEGNIDEMFMAQLNRETPAERRKNRSRPWAEPPAGREPAAPKKATSKGTRRASTASTRQETPTRKKSPPARHTTPALARPETEPRGSRPTRITRPTLAGRAPHPSVASIQNAASNSASPKPATTPAPEEGEKPLPSPRARLALIGSESVKGGFRPVRRKFTATRLSLLPHKDPPAQKRRPSTSQGKRPSVGQVQRPSTSEGRESSVVAAQGPRPSTSEGRKQSTAARKQSATASATVGRRQGAAAGPRPSTSQGLRTARPALAKTRPKTSSGVRERGRQRAGTAGTVDTEYSARPGTAPPIKRSTMNPETTRKRLLSAKTRQEDLADKGRPWYMGYNNKTYVPPSSPLTSIARYGLRGSKGIRDRMRTEKDVDLEGWTQVADHESVPPPAHPPISTSIKDFDHYFRSTKPWKTRVSDDLVRMVERDHEEKRVLERAIRDKDQRNREHYRDAKVDILIEKEKRARTLKMKHDRFRGCDDDAETGRFLSIGKQETGYYGSLTAFVRAEVRTNYGAAEIQRAKKDMETAKQWRLLKYFTRLNRSGVKSAIADLMDLAASLRTGACHNPSPYNITRAQFVEGIMLRMQNGCAKKPSHNETTVGISRAANQLYTYLDCRRNYKEKVDYVVVCLKMRCLIRDFEEPLAKLVHLFKLYTELYERHVTSESIAAVLRLVCNTRMERDRMLSLYTYALKPILFNICSQPAAVCSTEDFLDAAPLPLELIKEALAQCPQVCEEFRRLLDQRLAEASAGRADEDADVFNYKYRNQGVNVTSIATLELGKTLNLTRKKMADVEAEEAERLAELERLGSGYVGSP</sequence>
<evidence type="ECO:0000256" key="1">
    <source>
        <dbReference type="SAM" id="MobiDB-lite"/>
    </source>
</evidence>
<feature type="compositionally biased region" description="Polar residues" evidence="1">
    <location>
        <begin position="278"/>
        <end position="300"/>
    </location>
</feature>
<gene>
    <name evidence="2" type="ORF">PPAR1163_LOCUS8934</name>
</gene>
<accession>A0A7S1XNB8</accession>
<feature type="compositionally biased region" description="Polar residues" evidence="1">
    <location>
        <begin position="116"/>
        <end position="125"/>
    </location>
</feature>
<name>A0A7S1XNB8_9STRA</name>
<feature type="region of interest" description="Disordered" evidence="1">
    <location>
        <begin position="53"/>
        <end position="72"/>
    </location>
</feature>
<proteinExistence type="predicted"/>
<feature type="compositionally biased region" description="Polar residues" evidence="1">
    <location>
        <begin position="246"/>
        <end position="264"/>
    </location>
</feature>
<evidence type="ECO:0000313" key="2">
    <source>
        <dbReference type="EMBL" id="CAD9250573.1"/>
    </source>
</evidence>
<reference evidence="2" key="1">
    <citation type="submission" date="2021-01" db="EMBL/GenBank/DDBJ databases">
        <authorList>
            <person name="Corre E."/>
            <person name="Pelletier E."/>
            <person name="Niang G."/>
            <person name="Scheremetjew M."/>
            <person name="Finn R."/>
            <person name="Kale V."/>
            <person name="Holt S."/>
            <person name="Cochrane G."/>
            <person name="Meng A."/>
            <person name="Brown T."/>
            <person name="Cohen L."/>
        </authorList>
    </citation>
    <scope>NUCLEOTIDE SEQUENCE</scope>
    <source>
        <strain evidence="2">CCMP2877</strain>
    </source>
</reference>